<dbReference type="HAMAP" id="MF_00158">
    <property type="entry name" value="PanC"/>
    <property type="match status" value="1"/>
</dbReference>
<dbReference type="SUPFAM" id="SSF52374">
    <property type="entry name" value="Nucleotidylyl transferase"/>
    <property type="match status" value="1"/>
</dbReference>
<dbReference type="PANTHER" id="PTHR21299">
    <property type="entry name" value="CYTIDYLATE KINASE/PANTOATE-BETA-ALANINE LIGASE"/>
    <property type="match status" value="1"/>
</dbReference>
<keyword evidence="4 8" id="KW-0566">Pantothenate biosynthesis</keyword>
<keyword evidence="3 8" id="KW-0436">Ligase</keyword>
<feature type="binding site" evidence="8">
    <location>
        <begin position="37"/>
        <end position="44"/>
    </location>
    <ligand>
        <name>ATP</name>
        <dbReference type="ChEBI" id="CHEBI:30616"/>
    </ligand>
</feature>
<comment type="similarity">
    <text evidence="2 8">Belongs to the pantothenate synthetase family.</text>
</comment>
<keyword evidence="8" id="KW-0963">Cytoplasm</keyword>
<accession>A0ABV6Z2C4</accession>
<feature type="binding site" evidence="8">
    <location>
        <position position="68"/>
    </location>
    <ligand>
        <name>(R)-pantoate</name>
        <dbReference type="ChEBI" id="CHEBI:15980"/>
    </ligand>
</feature>
<comment type="caution">
    <text evidence="9">The sequence shown here is derived from an EMBL/GenBank/DDBJ whole genome shotgun (WGS) entry which is preliminary data.</text>
</comment>
<feature type="binding site" evidence="8">
    <location>
        <begin position="191"/>
        <end position="194"/>
    </location>
    <ligand>
        <name>ATP</name>
        <dbReference type="ChEBI" id="CHEBI:30616"/>
    </ligand>
</feature>
<comment type="function">
    <text evidence="8">Catalyzes the condensation of pantoate with beta-alanine in an ATP-dependent reaction via a pantoyl-adenylate intermediate.</text>
</comment>
<evidence type="ECO:0000256" key="3">
    <source>
        <dbReference type="ARBA" id="ARBA00022598"/>
    </source>
</evidence>
<keyword evidence="6 8" id="KW-0067">ATP-binding</keyword>
<feature type="binding site" evidence="8">
    <location>
        <begin position="154"/>
        <end position="157"/>
    </location>
    <ligand>
        <name>ATP</name>
        <dbReference type="ChEBI" id="CHEBI:30616"/>
    </ligand>
</feature>
<comment type="subcellular location">
    <subcellularLocation>
        <location evidence="8">Cytoplasm</location>
    </subcellularLocation>
</comment>
<dbReference type="GO" id="GO:0004592">
    <property type="term" value="F:pantoate-beta-alanine ligase activity"/>
    <property type="evidence" value="ECO:0007669"/>
    <property type="project" value="UniProtKB-EC"/>
</dbReference>
<gene>
    <name evidence="8 9" type="primary">panC</name>
    <name evidence="9" type="ORF">ACFL27_20555</name>
</gene>
<name>A0ABV6Z2C4_UNCC1</name>
<feature type="active site" description="Proton donor" evidence="8">
    <location>
        <position position="44"/>
    </location>
</feature>
<comment type="miscellaneous">
    <text evidence="8">The reaction proceeds by a bi uni uni bi ping pong mechanism.</text>
</comment>
<dbReference type="InterPro" id="IPR004821">
    <property type="entry name" value="Cyt_trans-like"/>
</dbReference>
<dbReference type="PANTHER" id="PTHR21299:SF1">
    <property type="entry name" value="PANTOATE--BETA-ALANINE LIGASE"/>
    <property type="match status" value="1"/>
</dbReference>
<dbReference type="InterPro" id="IPR042176">
    <property type="entry name" value="Pantoate_ligase_C"/>
</dbReference>
<sequence>MERHVSTVEIVTELTRMRDISQNWRAHNAQIGFVPTMGYLHEGHLSLLRQANHENDHCVVSIFVNPTQFSPQEDLDVYPRDLEGDHAKIKETGAEVIFYPTDKVMYPPGYKTYVTVTELSSKLCGITRPTHFRGVTTIVCKLFNIVGPHRAYFGQKDAQQAFIIKKMVTDLDMDVVIRILPIIREEDGLAMSSRNAYLSPTERRAATVLHRALQNGLELFQQGSREPLLLQKALQEFISQEPLARIDYVSIVDPDTFLEPGENCQTLLAAVAVFFGQTRLIDNMTYSCDE</sequence>
<dbReference type="NCBIfam" id="TIGR00018">
    <property type="entry name" value="panC"/>
    <property type="match status" value="1"/>
</dbReference>
<keyword evidence="10" id="KW-1185">Reference proteome</keyword>
<evidence type="ECO:0000256" key="5">
    <source>
        <dbReference type="ARBA" id="ARBA00022741"/>
    </source>
</evidence>
<dbReference type="InterPro" id="IPR003721">
    <property type="entry name" value="Pantoate_ligase"/>
</dbReference>
<dbReference type="Pfam" id="PF02569">
    <property type="entry name" value="Pantoate_ligase"/>
    <property type="match status" value="1"/>
</dbReference>
<reference evidence="9 10" key="1">
    <citation type="submission" date="2024-09" db="EMBL/GenBank/DDBJ databases">
        <title>Laminarin stimulates single cell rates of sulfate reduction while oxygen inhibits transcriptomic activity in coastal marine sediment.</title>
        <authorList>
            <person name="Lindsay M."/>
            <person name="Orcutt B."/>
            <person name="Emerson D."/>
            <person name="Stepanauskas R."/>
            <person name="D'Angelo T."/>
        </authorList>
    </citation>
    <scope>NUCLEOTIDE SEQUENCE [LARGE SCALE GENOMIC DNA]</scope>
    <source>
        <strain evidence="9">SAG AM-311-K15</strain>
    </source>
</reference>
<comment type="subunit">
    <text evidence="8">Homodimer.</text>
</comment>
<dbReference type="EMBL" id="JBHPBY010000336">
    <property type="protein sequence ID" value="MFC1852596.1"/>
    <property type="molecule type" value="Genomic_DNA"/>
</dbReference>
<evidence type="ECO:0000256" key="8">
    <source>
        <dbReference type="HAMAP-Rule" id="MF_00158"/>
    </source>
</evidence>
<comment type="catalytic activity">
    <reaction evidence="7 8">
        <text>(R)-pantoate + beta-alanine + ATP = (R)-pantothenate + AMP + diphosphate + H(+)</text>
        <dbReference type="Rhea" id="RHEA:10912"/>
        <dbReference type="ChEBI" id="CHEBI:15378"/>
        <dbReference type="ChEBI" id="CHEBI:15980"/>
        <dbReference type="ChEBI" id="CHEBI:29032"/>
        <dbReference type="ChEBI" id="CHEBI:30616"/>
        <dbReference type="ChEBI" id="CHEBI:33019"/>
        <dbReference type="ChEBI" id="CHEBI:57966"/>
        <dbReference type="ChEBI" id="CHEBI:456215"/>
        <dbReference type="EC" id="6.3.2.1"/>
    </reaction>
</comment>
<feature type="binding site" evidence="8">
    <location>
        <position position="183"/>
    </location>
    <ligand>
        <name>ATP</name>
        <dbReference type="ChEBI" id="CHEBI:30616"/>
    </ligand>
</feature>
<dbReference type="InterPro" id="IPR014729">
    <property type="entry name" value="Rossmann-like_a/b/a_fold"/>
</dbReference>
<evidence type="ECO:0000256" key="4">
    <source>
        <dbReference type="ARBA" id="ARBA00022655"/>
    </source>
</evidence>
<dbReference type="CDD" id="cd00560">
    <property type="entry name" value="PanC"/>
    <property type="match status" value="1"/>
</dbReference>
<evidence type="ECO:0000256" key="7">
    <source>
        <dbReference type="ARBA" id="ARBA00048258"/>
    </source>
</evidence>
<evidence type="ECO:0000256" key="1">
    <source>
        <dbReference type="ARBA" id="ARBA00004990"/>
    </source>
</evidence>
<dbReference type="Proteomes" id="UP001594351">
    <property type="component" value="Unassembled WGS sequence"/>
</dbReference>
<feature type="binding site" evidence="8">
    <location>
        <position position="68"/>
    </location>
    <ligand>
        <name>beta-alanine</name>
        <dbReference type="ChEBI" id="CHEBI:57966"/>
    </ligand>
</feature>
<evidence type="ECO:0000256" key="6">
    <source>
        <dbReference type="ARBA" id="ARBA00022840"/>
    </source>
</evidence>
<dbReference type="NCBIfam" id="TIGR00125">
    <property type="entry name" value="cyt_tran_rel"/>
    <property type="match status" value="1"/>
</dbReference>
<feature type="binding site" evidence="8">
    <location>
        <position position="160"/>
    </location>
    <ligand>
        <name>(R)-pantoate</name>
        <dbReference type="ChEBI" id="CHEBI:15980"/>
    </ligand>
</feature>
<dbReference type="Gene3D" id="3.30.1300.10">
    <property type="entry name" value="Pantoate-beta-alanine ligase, C-terminal domain"/>
    <property type="match status" value="1"/>
</dbReference>
<organism evidence="9 10">
    <name type="scientific">candidate division CSSED10-310 bacterium</name>
    <dbReference type="NCBI Taxonomy" id="2855610"/>
    <lineage>
        <taxon>Bacteria</taxon>
        <taxon>Bacteria division CSSED10-310</taxon>
    </lineage>
</organism>
<comment type="pathway">
    <text evidence="1 8">Cofactor biosynthesis; (R)-pantothenate biosynthesis; (R)-pantothenate from (R)-pantoate and beta-alanine: step 1/1.</text>
</comment>
<evidence type="ECO:0000313" key="10">
    <source>
        <dbReference type="Proteomes" id="UP001594351"/>
    </source>
</evidence>
<dbReference type="Gene3D" id="3.40.50.620">
    <property type="entry name" value="HUPs"/>
    <property type="match status" value="1"/>
</dbReference>
<proteinExistence type="inferred from homology"/>
<evidence type="ECO:0000256" key="2">
    <source>
        <dbReference type="ARBA" id="ARBA00009256"/>
    </source>
</evidence>
<protein>
    <recommendedName>
        <fullName evidence="8">Pantothenate synthetase</fullName>
        <shortName evidence="8">PS</shortName>
        <ecNumber evidence="8">6.3.2.1</ecNumber>
    </recommendedName>
    <alternativeName>
        <fullName evidence="8">Pantoate--beta-alanine ligase</fullName>
    </alternativeName>
    <alternativeName>
        <fullName evidence="8">Pantoate-activating enzyme</fullName>
    </alternativeName>
</protein>
<evidence type="ECO:0000313" key="9">
    <source>
        <dbReference type="EMBL" id="MFC1852596.1"/>
    </source>
</evidence>
<keyword evidence="5 8" id="KW-0547">Nucleotide-binding</keyword>
<dbReference type="EC" id="6.3.2.1" evidence="8"/>